<dbReference type="SMART" id="SM00028">
    <property type="entry name" value="TPR"/>
    <property type="match status" value="2"/>
</dbReference>
<keyword evidence="3" id="KW-1185">Reference proteome</keyword>
<feature type="repeat" description="TPR" evidence="1">
    <location>
        <begin position="933"/>
        <end position="966"/>
    </location>
</feature>
<name>A0ABN9S6F0_9DINO</name>
<sequence length="1085" mass="118069">MKVRLTSTGAEGWSLEVELQRGATVRELKETLAGAPHLLELGASSKLLARLATGLLVTVPDSAGVKKEMVVHGMPPQGRDAVDSRGPGAGLALETPSDVVSCGLSWIADARHLPWAWCAAAPDRGLDRVRAAMLLDDALEQIAHEPVQQRLDLLFARCPQGECQLQPGPSGLPRLHELVRLVSGLLAEALAPMLERWRGKLSEGLQGLLDMHRLVQPHAEHEEVAARLEQLQQSVWTGGAEAEEAQAGRRGGPRRRRQALLAMPCTLFLAYAFHWALPPLERRLSSGARAIAFLEALLREHGRGLGAMWPRSRHGRPRPLVVWVLGGSEACEGRLARAGYFEDAAGLLGQGWPVMCMDLVFVGTRRWEGLPCGRRARASSVVEPLAEGAPPPDLAVLLNPGLGELDEAGARALDSLLPQIGPLLDGSVCSEGGGAPCVATTSRCEEVAVGERALFERLGASIVLGPVRNLFSGAAAAPAARYDDNGWAVVARGRGGTPRPGSGAEVARSAAYYMFGSDAAARAAPGGGHSAGEGLSEFSGHGAAIKESLRLSAARGDCAGDEPGEAPQRAMLVENKRLTHDAFRDGGYEHLLPRQLCLPRVYTAALAREIVEGLHLGWRDACVLKLCNRARGAGCVPLRCSELDEALRLLLSPPDITQEWLREQHPRFSRACSWGCFEEQLRHWWSNECPVFVAEPCHRSVLTEKDGRGFDGTLRLGFALHRIEGAEGGDELEVMTENGPWRGRRARQASLDLAGRPGERALSSTEMRRWFGAQESGALVLEWLGGYWKLPEEDVTSPDLRGRVVSKARQGTAPVSGAHLHEVYAAVGDAVENAFGASGMGVQQLRQRYPEARELCAFLTARLACTVRGREPGRGRMLLKLADEYNSRGSGWPQRYVKSYIERSLGIFEALRGRWDEADGCFERSLAAMPTNATAKYLRGMSSLEAGDFRAAVSWMEACLQLDPDFKAPYVNIAVAHLSLRDWESAAEASQAGLGRHPGTPQCLYNLGLALFWTALEAEEAGHFSPHPLRQGALDSLQAARDCPEKRAAQWTEADDKLLWELRFRESTMHRPLKWGGWKYYAWRP</sequence>
<organism evidence="2 3">
    <name type="scientific">Prorocentrum cordatum</name>
    <dbReference type="NCBI Taxonomy" id="2364126"/>
    <lineage>
        <taxon>Eukaryota</taxon>
        <taxon>Sar</taxon>
        <taxon>Alveolata</taxon>
        <taxon>Dinophyceae</taxon>
        <taxon>Prorocentrales</taxon>
        <taxon>Prorocentraceae</taxon>
        <taxon>Prorocentrum</taxon>
    </lineage>
</organism>
<dbReference type="PROSITE" id="PS50005">
    <property type="entry name" value="TPR"/>
    <property type="match status" value="1"/>
</dbReference>
<dbReference type="EMBL" id="CAUYUJ010009680">
    <property type="protein sequence ID" value="CAK0827421.1"/>
    <property type="molecule type" value="Genomic_DNA"/>
</dbReference>
<dbReference type="Gene3D" id="1.25.40.10">
    <property type="entry name" value="Tetratricopeptide repeat domain"/>
    <property type="match status" value="1"/>
</dbReference>
<comment type="caution">
    <text evidence="2">The sequence shown here is derived from an EMBL/GenBank/DDBJ whole genome shotgun (WGS) entry which is preliminary data.</text>
</comment>
<reference evidence="2" key="1">
    <citation type="submission" date="2023-10" db="EMBL/GenBank/DDBJ databases">
        <authorList>
            <person name="Chen Y."/>
            <person name="Shah S."/>
            <person name="Dougan E. K."/>
            <person name="Thang M."/>
            <person name="Chan C."/>
        </authorList>
    </citation>
    <scope>NUCLEOTIDE SEQUENCE [LARGE SCALE GENOMIC DNA]</scope>
</reference>
<accession>A0ABN9S6F0</accession>
<dbReference type="InterPro" id="IPR011990">
    <property type="entry name" value="TPR-like_helical_dom_sf"/>
</dbReference>
<evidence type="ECO:0000313" key="3">
    <source>
        <dbReference type="Proteomes" id="UP001189429"/>
    </source>
</evidence>
<protein>
    <recommendedName>
        <fullName evidence="4">Protein O-GlcNAc transferase</fullName>
    </recommendedName>
</protein>
<gene>
    <name evidence="2" type="ORF">PCOR1329_LOCUS26964</name>
</gene>
<proteinExistence type="predicted"/>
<evidence type="ECO:0008006" key="4">
    <source>
        <dbReference type="Google" id="ProtNLM"/>
    </source>
</evidence>
<dbReference type="Proteomes" id="UP001189429">
    <property type="component" value="Unassembled WGS sequence"/>
</dbReference>
<dbReference type="InterPro" id="IPR019734">
    <property type="entry name" value="TPR_rpt"/>
</dbReference>
<keyword evidence="1" id="KW-0802">TPR repeat</keyword>
<evidence type="ECO:0000256" key="1">
    <source>
        <dbReference type="PROSITE-ProRule" id="PRU00339"/>
    </source>
</evidence>
<evidence type="ECO:0000313" key="2">
    <source>
        <dbReference type="EMBL" id="CAK0827421.1"/>
    </source>
</evidence>
<dbReference type="SUPFAM" id="SSF48452">
    <property type="entry name" value="TPR-like"/>
    <property type="match status" value="1"/>
</dbReference>